<sequence length="202" mass="22027">MPSAVTSPATNTTSHGFPYFQYVSLLGILTVLLGFSGIYLPKSTTYFTTLPPPQSSLDKPQYPLLVPITASPVLTLSWLCLGVATCQAWFGGWVLLTASMNTIAGSLLIHALAIGLGAPIFSITTPLERSIVYPCYFVFAGSWLGTVPIALDWDRPWQVWPLTPAYGALIGYIVGLWIVLGVNIFLRLAEEGVRHKKVRKDK</sequence>
<comment type="pathway">
    <text evidence="2">Glycolipid biosynthesis; glycosylphosphatidylinositol-anchor biosynthesis.</text>
</comment>
<feature type="transmembrane region" description="Helical" evidence="8">
    <location>
        <begin position="163"/>
        <end position="186"/>
    </location>
</feature>
<evidence type="ECO:0000256" key="1">
    <source>
        <dbReference type="ARBA" id="ARBA00004477"/>
    </source>
</evidence>
<gene>
    <name evidence="9" type="ORF">Clacol_009234</name>
</gene>
<keyword evidence="5" id="KW-0256">Endoplasmic reticulum</keyword>
<feature type="transmembrane region" description="Helical" evidence="8">
    <location>
        <begin position="131"/>
        <end position="151"/>
    </location>
</feature>
<dbReference type="InterPro" id="IPR009580">
    <property type="entry name" value="GPI_biosynthesis_protein_Pig-F"/>
</dbReference>
<evidence type="ECO:0000256" key="3">
    <source>
        <dbReference type="ARBA" id="ARBA00022502"/>
    </source>
</evidence>
<dbReference type="Proteomes" id="UP001050691">
    <property type="component" value="Unassembled WGS sequence"/>
</dbReference>
<keyword evidence="7 8" id="KW-0472">Membrane</keyword>
<feature type="transmembrane region" description="Helical" evidence="8">
    <location>
        <begin position="62"/>
        <end position="90"/>
    </location>
</feature>
<accession>A0AAV5AQI2</accession>
<name>A0AAV5AQI2_9AGAM</name>
<keyword evidence="3" id="KW-0337">GPI-anchor biosynthesis</keyword>
<dbReference type="Pfam" id="PF06699">
    <property type="entry name" value="PIG-F"/>
    <property type="match status" value="1"/>
</dbReference>
<feature type="transmembrane region" description="Helical" evidence="8">
    <location>
        <begin position="20"/>
        <end position="41"/>
    </location>
</feature>
<evidence type="ECO:0000256" key="8">
    <source>
        <dbReference type="SAM" id="Phobius"/>
    </source>
</evidence>
<evidence type="ECO:0000256" key="5">
    <source>
        <dbReference type="ARBA" id="ARBA00022824"/>
    </source>
</evidence>
<dbReference type="AlphaFoldDB" id="A0AAV5AQI2"/>
<dbReference type="GO" id="GO:0005789">
    <property type="term" value="C:endoplasmic reticulum membrane"/>
    <property type="evidence" value="ECO:0007669"/>
    <property type="project" value="UniProtKB-SubCell"/>
</dbReference>
<evidence type="ECO:0000256" key="2">
    <source>
        <dbReference type="ARBA" id="ARBA00004687"/>
    </source>
</evidence>
<comment type="subcellular location">
    <subcellularLocation>
        <location evidence="1">Endoplasmic reticulum membrane</location>
        <topology evidence="1">Multi-pass membrane protein</topology>
    </subcellularLocation>
</comment>
<evidence type="ECO:0000256" key="6">
    <source>
        <dbReference type="ARBA" id="ARBA00022989"/>
    </source>
</evidence>
<evidence type="ECO:0000256" key="4">
    <source>
        <dbReference type="ARBA" id="ARBA00022692"/>
    </source>
</evidence>
<evidence type="ECO:0000313" key="9">
    <source>
        <dbReference type="EMBL" id="GJJ14964.1"/>
    </source>
</evidence>
<dbReference type="GO" id="GO:0006506">
    <property type="term" value="P:GPI anchor biosynthetic process"/>
    <property type="evidence" value="ECO:0007669"/>
    <property type="project" value="UniProtKB-KW"/>
</dbReference>
<dbReference type="EMBL" id="BPWL01000010">
    <property type="protein sequence ID" value="GJJ14964.1"/>
    <property type="molecule type" value="Genomic_DNA"/>
</dbReference>
<keyword evidence="6 8" id="KW-1133">Transmembrane helix</keyword>
<protein>
    <submittedName>
        <fullName evidence="9">Uncharacterized protein</fullName>
    </submittedName>
</protein>
<evidence type="ECO:0000313" key="10">
    <source>
        <dbReference type="Proteomes" id="UP001050691"/>
    </source>
</evidence>
<feature type="transmembrane region" description="Helical" evidence="8">
    <location>
        <begin position="102"/>
        <end position="124"/>
    </location>
</feature>
<evidence type="ECO:0000256" key="7">
    <source>
        <dbReference type="ARBA" id="ARBA00023136"/>
    </source>
</evidence>
<proteinExistence type="predicted"/>
<comment type="caution">
    <text evidence="9">The sequence shown here is derived from an EMBL/GenBank/DDBJ whole genome shotgun (WGS) entry which is preliminary data.</text>
</comment>
<organism evidence="9 10">
    <name type="scientific">Clathrus columnatus</name>
    <dbReference type="NCBI Taxonomy" id="1419009"/>
    <lineage>
        <taxon>Eukaryota</taxon>
        <taxon>Fungi</taxon>
        <taxon>Dikarya</taxon>
        <taxon>Basidiomycota</taxon>
        <taxon>Agaricomycotina</taxon>
        <taxon>Agaricomycetes</taxon>
        <taxon>Phallomycetidae</taxon>
        <taxon>Phallales</taxon>
        <taxon>Clathraceae</taxon>
        <taxon>Clathrus</taxon>
    </lineage>
</organism>
<keyword evidence="10" id="KW-1185">Reference proteome</keyword>
<reference evidence="9" key="1">
    <citation type="submission" date="2021-10" db="EMBL/GenBank/DDBJ databases">
        <title>De novo Genome Assembly of Clathrus columnatus (Basidiomycota, Fungi) Using Illumina and Nanopore Sequence Data.</title>
        <authorList>
            <person name="Ogiso-Tanaka E."/>
            <person name="Itagaki H."/>
            <person name="Hosoya T."/>
            <person name="Hosaka K."/>
        </authorList>
    </citation>
    <scope>NUCLEOTIDE SEQUENCE</scope>
    <source>
        <strain evidence="9">MO-923</strain>
    </source>
</reference>
<keyword evidence="4 8" id="KW-0812">Transmembrane</keyword>